<feature type="compositionally biased region" description="Low complexity" evidence="1">
    <location>
        <begin position="1"/>
        <end position="15"/>
    </location>
</feature>
<proteinExistence type="predicted"/>
<accession>A0A0S4IV48</accession>
<feature type="compositionally biased region" description="Low complexity" evidence="1">
    <location>
        <begin position="703"/>
        <end position="732"/>
    </location>
</feature>
<sequence>MSSSASRRALSPSGSTGTITPRNNGTSSSADTVPSPLPSHRQQGQGGGHHHKRHVSSTSITHAAQKIFRFSSPLIVFFVGNPESAVQAGGTPTSPGGLEPPMTQPEIEIVIKKMEKELHEVDASSLIMGSGGSLPGASVPLSFAKASTLYHHGGGALHVFLVYVPRRKSGGSSLAAARMKKAAALAKEWRDELFRTGATDSNLLIFFVHTDLIEAGQRATSTSNSNAASSETHHNGQRSGSTDDAASTATVLKSAASFFSRIGNSSTKSAVEEALESVQEYMDDFQKRIPNAPRMCVFHQSSYNARMLDLLKESYHEQALRLKAVRHQSHMSRSAPGWSLQEFWRKGFDLAVHHMRFGAMHEAISSFSAMFTEYFNHSDDFGFVSDWSFLRDVGQVANVLDPQRTSIKGAPTVMMRLGYPSSLSDSAEVIDGLLYIVGAEMTCALFLGNREGALARFVSFYEVVKEKFNECNRADAVIVQQERQQQMEAYKNAAAAASGGGGHSRMSSVSATTLSSAVHSASSSFDYSFSSFAAPQHGGDSGDGVFGVGHHANGTKRAAPPMYLQQFFSFRVVMSALDLCTGSNLAARIGSLVQERTGGGFMGIDGNTANASLQALGLPATTTSPIVAGGTPLRREVTTTFEGNDNEGAARNRNSRQQPQAQQAASGGIVDDSDEIDQFEYSIQSIDVNNFGWSATDDERVAQRQQLQAQQQQQLKDSSASTARSVSTRAQSHPSTAQREYERYCVVVGELCLCAREHLVALGDVCGFADPSEVSHLALTQLGHRTHSFSSLVSAATTAVGGAATTAPATPFMASGGNVVTIVDTTKFCVEDDRRRLGLECIRTQPRFHATYLSLTRVAASALRKGRRSKQSHSLMAQEAAALASALRKGRRRKCVTEGQKEQAEPLPHGAGSRCTGDDSP</sequence>
<evidence type="ECO:0000313" key="3">
    <source>
        <dbReference type="Proteomes" id="UP000051952"/>
    </source>
</evidence>
<feature type="region of interest" description="Disordered" evidence="1">
    <location>
        <begin position="702"/>
        <end position="734"/>
    </location>
</feature>
<dbReference type="AlphaFoldDB" id="A0A0S4IV48"/>
<feature type="compositionally biased region" description="Low complexity" evidence="1">
    <location>
        <begin position="219"/>
        <end position="230"/>
    </location>
</feature>
<reference evidence="3" key="1">
    <citation type="submission" date="2015-09" db="EMBL/GenBank/DDBJ databases">
        <authorList>
            <consortium name="Pathogen Informatics"/>
        </authorList>
    </citation>
    <scope>NUCLEOTIDE SEQUENCE [LARGE SCALE GENOMIC DNA]</scope>
    <source>
        <strain evidence="3">Lake Konstanz</strain>
    </source>
</reference>
<feature type="region of interest" description="Disordered" evidence="1">
    <location>
        <begin position="641"/>
        <end position="669"/>
    </location>
</feature>
<feature type="compositionally biased region" description="Basic and acidic residues" evidence="1">
    <location>
        <begin position="895"/>
        <end position="904"/>
    </location>
</feature>
<dbReference type="Proteomes" id="UP000051952">
    <property type="component" value="Unassembled WGS sequence"/>
</dbReference>
<feature type="compositionally biased region" description="Low complexity" evidence="1">
    <location>
        <begin position="649"/>
        <end position="666"/>
    </location>
</feature>
<gene>
    <name evidence="2" type="ORF">BSAL_66015</name>
</gene>
<organism evidence="2 3">
    <name type="scientific">Bodo saltans</name>
    <name type="common">Flagellated protozoan</name>
    <dbReference type="NCBI Taxonomy" id="75058"/>
    <lineage>
        <taxon>Eukaryota</taxon>
        <taxon>Discoba</taxon>
        <taxon>Euglenozoa</taxon>
        <taxon>Kinetoplastea</taxon>
        <taxon>Metakinetoplastina</taxon>
        <taxon>Eubodonida</taxon>
        <taxon>Bodonidae</taxon>
        <taxon>Bodo</taxon>
    </lineage>
</organism>
<dbReference type="EMBL" id="CYKH01000417">
    <property type="protein sequence ID" value="CUF82255.1"/>
    <property type="molecule type" value="Genomic_DNA"/>
</dbReference>
<feature type="region of interest" description="Disordered" evidence="1">
    <location>
        <begin position="219"/>
        <end position="246"/>
    </location>
</feature>
<keyword evidence="3" id="KW-1185">Reference proteome</keyword>
<feature type="compositionally biased region" description="Polar residues" evidence="1">
    <location>
        <begin position="237"/>
        <end position="246"/>
    </location>
</feature>
<protein>
    <submittedName>
        <fullName evidence="2">Uncharacterized protein</fullName>
    </submittedName>
</protein>
<dbReference type="OrthoDB" id="273537at2759"/>
<feature type="region of interest" description="Disordered" evidence="1">
    <location>
        <begin position="888"/>
        <end position="921"/>
    </location>
</feature>
<feature type="region of interest" description="Disordered" evidence="1">
    <location>
        <begin position="1"/>
        <end position="59"/>
    </location>
</feature>
<evidence type="ECO:0000313" key="2">
    <source>
        <dbReference type="EMBL" id="CUF82255.1"/>
    </source>
</evidence>
<name>A0A0S4IV48_BODSA</name>
<feature type="compositionally biased region" description="Polar residues" evidence="1">
    <location>
        <begin position="16"/>
        <end position="32"/>
    </location>
</feature>
<dbReference type="VEuPathDB" id="TriTrypDB:BSAL_66015"/>
<evidence type="ECO:0000256" key="1">
    <source>
        <dbReference type="SAM" id="MobiDB-lite"/>
    </source>
</evidence>